<dbReference type="PRINTS" id="PR00344">
    <property type="entry name" value="BCTRLSENSOR"/>
</dbReference>
<dbReference type="Proteomes" id="UP000281738">
    <property type="component" value="Unassembled WGS sequence"/>
</dbReference>
<keyword evidence="5" id="KW-0808">Transferase</keyword>
<dbReference type="InterPro" id="IPR036097">
    <property type="entry name" value="HisK_dim/P_sf"/>
</dbReference>
<dbReference type="SUPFAM" id="SSF158472">
    <property type="entry name" value="HAMP domain-like"/>
    <property type="match status" value="1"/>
</dbReference>
<evidence type="ECO:0000256" key="5">
    <source>
        <dbReference type="ARBA" id="ARBA00022679"/>
    </source>
</evidence>
<evidence type="ECO:0000259" key="13">
    <source>
        <dbReference type="PROSITE" id="PS50885"/>
    </source>
</evidence>
<evidence type="ECO:0000256" key="3">
    <source>
        <dbReference type="ARBA" id="ARBA00012438"/>
    </source>
</evidence>
<gene>
    <name evidence="14" type="ORF">EDD33_1193</name>
</gene>
<dbReference type="FunFam" id="1.10.287.130:FF:000001">
    <property type="entry name" value="Two-component sensor histidine kinase"/>
    <property type="match status" value="1"/>
</dbReference>
<keyword evidence="4" id="KW-0597">Phosphoprotein</keyword>
<dbReference type="Pfam" id="PF00672">
    <property type="entry name" value="HAMP"/>
    <property type="match status" value="1"/>
</dbReference>
<comment type="catalytic activity">
    <reaction evidence="1">
        <text>ATP + protein L-histidine = ADP + protein N-phospho-L-histidine.</text>
        <dbReference type="EC" id="2.7.13.3"/>
    </reaction>
</comment>
<evidence type="ECO:0000313" key="14">
    <source>
        <dbReference type="EMBL" id="ROR90354.1"/>
    </source>
</evidence>
<dbReference type="PROSITE" id="PS50109">
    <property type="entry name" value="HIS_KIN"/>
    <property type="match status" value="1"/>
</dbReference>
<feature type="transmembrane region" description="Helical" evidence="11">
    <location>
        <begin position="30"/>
        <end position="49"/>
    </location>
</feature>
<keyword evidence="10 11" id="KW-0472">Membrane</keyword>
<feature type="domain" description="Histidine kinase" evidence="12">
    <location>
        <begin position="282"/>
        <end position="492"/>
    </location>
</feature>
<keyword evidence="15" id="KW-1185">Reference proteome</keyword>
<evidence type="ECO:0000259" key="12">
    <source>
        <dbReference type="PROSITE" id="PS50109"/>
    </source>
</evidence>
<accession>A0A3N2CSY7</accession>
<feature type="transmembrane region" description="Helical" evidence="11">
    <location>
        <begin position="202"/>
        <end position="221"/>
    </location>
</feature>
<evidence type="ECO:0000256" key="8">
    <source>
        <dbReference type="ARBA" id="ARBA00022989"/>
    </source>
</evidence>
<evidence type="ECO:0000256" key="10">
    <source>
        <dbReference type="ARBA" id="ARBA00023136"/>
    </source>
</evidence>
<dbReference type="EMBL" id="RKHO01000001">
    <property type="protein sequence ID" value="ROR90354.1"/>
    <property type="molecule type" value="Genomic_DNA"/>
</dbReference>
<comment type="subcellular location">
    <subcellularLocation>
        <location evidence="2">Cell membrane</location>
    </subcellularLocation>
</comment>
<name>A0A3N2CSY7_9ACTN</name>
<proteinExistence type="predicted"/>
<keyword evidence="7 14" id="KW-0418">Kinase</keyword>
<organism evidence="14 15">
    <name type="scientific">Nocardioides aurantiacus</name>
    <dbReference type="NCBI Taxonomy" id="86796"/>
    <lineage>
        <taxon>Bacteria</taxon>
        <taxon>Bacillati</taxon>
        <taxon>Actinomycetota</taxon>
        <taxon>Actinomycetes</taxon>
        <taxon>Propionibacteriales</taxon>
        <taxon>Nocardioidaceae</taxon>
        <taxon>Nocardioides</taxon>
    </lineage>
</organism>
<dbReference type="GO" id="GO:0000155">
    <property type="term" value="F:phosphorelay sensor kinase activity"/>
    <property type="evidence" value="ECO:0007669"/>
    <property type="project" value="InterPro"/>
</dbReference>
<dbReference type="Pfam" id="PF00512">
    <property type="entry name" value="HisKA"/>
    <property type="match status" value="1"/>
</dbReference>
<dbReference type="Gene3D" id="6.10.340.10">
    <property type="match status" value="1"/>
</dbReference>
<reference evidence="14 15" key="1">
    <citation type="submission" date="2018-11" db="EMBL/GenBank/DDBJ databases">
        <title>Sequencing the genomes of 1000 actinobacteria strains.</title>
        <authorList>
            <person name="Klenk H.-P."/>
        </authorList>
    </citation>
    <scope>NUCLEOTIDE SEQUENCE [LARGE SCALE GENOMIC DNA]</scope>
    <source>
        <strain evidence="14 15">DSM 12652</strain>
    </source>
</reference>
<dbReference type="Gene3D" id="1.10.287.130">
    <property type="match status" value="1"/>
</dbReference>
<dbReference type="Gene3D" id="3.30.565.10">
    <property type="entry name" value="Histidine kinase-like ATPase, C-terminal domain"/>
    <property type="match status" value="1"/>
</dbReference>
<keyword evidence="9" id="KW-0902">Two-component regulatory system</keyword>
<dbReference type="PROSITE" id="PS50885">
    <property type="entry name" value="HAMP"/>
    <property type="match status" value="1"/>
</dbReference>
<dbReference type="Pfam" id="PF02518">
    <property type="entry name" value="HATPase_c"/>
    <property type="match status" value="1"/>
</dbReference>
<dbReference type="SMART" id="SM00304">
    <property type="entry name" value="HAMP"/>
    <property type="match status" value="1"/>
</dbReference>
<dbReference type="GO" id="GO:0005886">
    <property type="term" value="C:plasma membrane"/>
    <property type="evidence" value="ECO:0007669"/>
    <property type="project" value="UniProtKB-SubCell"/>
</dbReference>
<dbReference type="AlphaFoldDB" id="A0A3N2CSY7"/>
<evidence type="ECO:0000313" key="15">
    <source>
        <dbReference type="Proteomes" id="UP000281738"/>
    </source>
</evidence>
<dbReference type="SMART" id="SM00388">
    <property type="entry name" value="HisKA"/>
    <property type="match status" value="1"/>
</dbReference>
<dbReference type="InterPro" id="IPR036890">
    <property type="entry name" value="HATPase_C_sf"/>
</dbReference>
<evidence type="ECO:0000256" key="6">
    <source>
        <dbReference type="ARBA" id="ARBA00022692"/>
    </source>
</evidence>
<dbReference type="CDD" id="cd06225">
    <property type="entry name" value="HAMP"/>
    <property type="match status" value="1"/>
</dbReference>
<dbReference type="PANTHER" id="PTHR45436">
    <property type="entry name" value="SENSOR HISTIDINE KINASE YKOH"/>
    <property type="match status" value="1"/>
</dbReference>
<protein>
    <recommendedName>
        <fullName evidence="3">histidine kinase</fullName>
        <ecNumber evidence="3">2.7.13.3</ecNumber>
    </recommendedName>
</protein>
<comment type="caution">
    <text evidence="14">The sequence shown here is derived from an EMBL/GenBank/DDBJ whole genome shotgun (WGS) entry which is preliminary data.</text>
</comment>
<dbReference type="PANTHER" id="PTHR45436:SF5">
    <property type="entry name" value="SENSOR HISTIDINE KINASE TRCS"/>
    <property type="match status" value="1"/>
</dbReference>
<evidence type="ECO:0000256" key="7">
    <source>
        <dbReference type="ARBA" id="ARBA00022777"/>
    </source>
</evidence>
<dbReference type="InterPro" id="IPR003660">
    <property type="entry name" value="HAMP_dom"/>
</dbReference>
<sequence>MTTTTGTTTEPPPRRSLRTLLRRTSVRTRIALSVAVVSAFALGAAGLLVHTLESQRVQRIVTENTAQEIAELVRLQQQGVDPVTGRAFTSSQALLSTYLVRNVPDDDELLVGWWAGRPQERTRHAYGARLVADPALAPAVADLLPRGGTADLEQDGIGDYSVTVQPVSTASGRDAGEDPDALVIVNFLSDEEDELRSTMRTYAAVSVLLLVLIAVAAWLQAGRLLRPLRSLHASAEEIGATDLSRRLPVVGDDDIARLTSTFNDMLARLEHGFGSQRQFLDDAGHELRTPLTVLRGHLEVVDPHDADDVAQTSELLLDELDRMSRLVDELILLAKSDRPDFARLRPTPVAALLEQVHRKATGLAGRDWRLGPLPPATTEAPADEQRLTQALLQLCDNAVKHTGPGDAVTLSGEVVGDRLLLAVADTGPGVDLADRTRIFDRFGRAVVPEGDEGFGLGLSIVRAITEAHHGTARVEDAPGGGARFVLDLPLEGTTSWPVS</sequence>
<dbReference type="InterPro" id="IPR003661">
    <property type="entry name" value="HisK_dim/P_dom"/>
</dbReference>
<evidence type="ECO:0000256" key="1">
    <source>
        <dbReference type="ARBA" id="ARBA00000085"/>
    </source>
</evidence>
<keyword evidence="8 11" id="KW-1133">Transmembrane helix</keyword>
<feature type="domain" description="HAMP" evidence="13">
    <location>
        <begin position="222"/>
        <end position="274"/>
    </location>
</feature>
<evidence type="ECO:0000256" key="9">
    <source>
        <dbReference type="ARBA" id="ARBA00023012"/>
    </source>
</evidence>
<dbReference type="InterPro" id="IPR005467">
    <property type="entry name" value="His_kinase_dom"/>
</dbReference>
<dbReference type="SUPFAM" id="SSF47384">
    <property type="entry name" value="Homodimeric domain of signal transducing histidine kinase"/>
    <property type="match status" value="1"/>
</dbReference>
<dbReference type="RefSeq" id="WP_170169712.1">
    <property type="nucleotide sequence ID" value="NZ_RKHO01000001.1"/>
</dbReference>
<dbReference type="EC" id="2.7.13.3" evidence="3"/>
<dbReference type="InterPro" id="IPR004358">
    <property type="entry name" value="Sig_transdc_His_kin-like_C"/>
</dbReference>
<evidence type="ECO:0000256" key="11">
    <source>
        <dbReference type="SAM" id="Phobius"/>
    </source>
</evidence>
<evidence type="ECO:0000256" key="2">
    <source>
        <dbReference type="ARBA" id="ARBA00004236"/>
    </source>
</evidence>
<dbReference type="SMART" id="SM00387">
    <property type="entry name" value="HATPase_c"/>
    <property type="match status" value="1"/>
</dbReference>
<dbReference type="InterPro" id="IPR050428">
    <property type="entry name" value="TCS_sensor_his_kinase"/>
</dbReference>
<keyword evidence="6 11" id="KW-0812">Transmembrane</keyword>
<dbReference type="CDD" id="cd00082">
    <property type="entry name" value="HisKA"/>
    <property type="match status" value="1"/>
</dbReference>
<evidence type="ECO:0000256" key="4">
    <source>
        <dbReference type="ARBA" id="ARBA00022553"/>
    </source>
</evidence>
<dbReference type="SUPFAM" id="SSF55874">
    <property type="entry name" value="ATPase domain of HSP90 chaperone/DNA topoisomerase II/histidine kinase"/>
    <property type="match status" value="1"/>
</dbReference>
<dbReference type="CDD" id="cd00075">
    <property type="entry name" value="HATPase"/>
    <property type="match status" value="1"/>
</dbReference>
<dbReference type="InterPro" id="IPR003594">
    <property type="entry name" value="HATPase_dom"/>
</dbReference>